<dbReference type="Gene3D" id="2.100.10.50">
    <property type="match status" value="1"/>
</dbReference>
<name>B4L4U9_DROMO</name>
<dbReference type="EMBL" id="CH933810">
    <property type="protein sequence ID" value="EDW07577.1"/>
    <property type="molecule type" value="Genomic_DNA"/>
</dbReference>
<dbReference type="Pfam" id="PF02141">
    <property type="entry name" value="DENN"/>
    <property type="match status" value="1"/>
</dbReference>
<feature type="compositionally biased region" description="Polar residues" evidence="3">
    <location>
        <begin position="1083"/>
        <end position="1101"/>
    </location>
</feature>
<dbReference type="Pfam" id="PF03455">
    <property type="entry name" value="dDENN"/>
    <property type="match status" value="1"/>
</dbReference>
<dbReference type="PANTHER" id="PTHR12296:SF30">
    <property type="entry name" value="DENN DOMAIN-CONTAINING PROTEIN CRAG"/>
    <property type="match status" value="1"/>
</dbReference>
<dbReference type="Pfam" id="PF03456">
    <property type="entry name" value="uDENN"/>
    <property type="match status" value="1"/>
</dbReference>
<dbReference type="InParanoid" id="B4L4U9"/>
<dbReference type="FunCoup" id="B4L4U9">
    <property type="interactions" value="823"/>
</dbReference>
<dbReference type="EMBL" id="CH933810">
    <property type="protein sequence ID" value="KRF94111.1"/>
    <property type="molecule type" value="Genomic_DNA"/>
</dbReference>
<dbReference type="SMR" id="B4L4U9"/>
<protein>
    <submittedName>
        <fullName evidence="6">Uncharacterized protein, isoform A</fullName>
    </submittedName>
    <submittedName>
        <fullName evidence="7">Uncharacterized protein, isoform C</fullName>
    </submittedName>
</protein>
<reference evidence="6 8" key="1">
    <citation type="journal article" date="2007" name="Nature">
        <title>Evolution of genes and genomes on the Drosophila phylogeny.</title>
        <authorList>
            <consortium name="Drosophila 12 Genomes Consortium"/>
            <person name="Clark A.G."/>
            <person name="Eisen M.B."/>
            <person name="Smith D.R."/>
            <person name="Bergman C.M."/>
            <person name="Oliver B."/>
            <person name="Markow T.A."/>
            <person name="Kaufman T.C."/>
            <person name="Kellis M."/>
            <person name="Gelbart W."/>
            <person name="Iyer V.N."/>
            <person name="Pollard D.A."/>
            <person name="Sackton T.B."/>
            <person name="Larracuente A.M."/>
            <person name="Singh N.D."/>
            <person name="Abad J.P."/>
            <person name="Abt D.N."/>
            <person name="Adryan B."/>
            <person name="Aguade M."/>
            <person name="Akashi H."/>
            <person name="Anderson W.W."/>
            <person name="Aquadro C.F."/>
            <person name="Ardell D.H."/>
            <person name="Arguello R."/>
            <person name="Artieri C.G."/>
            <person name="Barbash D.A."/>
            <person name="Barker D."/>
            <person name="Barsanti P."/>
            <person name="Batterham P."/>
            <person name="Batzoglou S."/>
            <person name="Begun D."/>
            <person name="Bhutkar A."/>
            <person name="Blanco E."/>
            <person name="Bosak S.A."/>
            <person name="Bradley R.K."/>
            <person name="Brand A.D."/>
            <person name="Brent M.R."/>
            <person name="Brooks A.N."/>
            <person name="Brown R.H."/>
            <person name="Butlin R.K."/>
            <person name="Caggese C."/>
            <person name="Calvi B.R."/>
            <person name="Bernardo de Carvalho A."/>
            <person name="Caspi A."/>
            <person name="Castrezana S."/>
            <person name="Celniker S.E."/>
            <person name="Chang J.L."/>
            <person name="Chapple C."/>
            <person name="Chatterji S."/>
            <person name="Chinwalla A."/>
            <person name="Civetta A."/>
            <person name="Clifton S.W."/>
            <person name="Comeron J.M."/>
            <person name="Costello J.C."/>
            <person name="Coyne J.A."/>
            <person name="Daub J."/>
            <person name="David R.G."/>
            <person name="Delcher A.L."/>
            <person name="Delehaunty K."/>
            <person name="Do C.B."/>
            <person name="Ebling H."/>
            <person name="Edwards K."/>
            <person name="Eickbush T."/>
            <person name="Evans J.D."/>
            <person name="Filipski A."/>
            <person name="Findeiss S."/>
            <person name="Freyhult E."/>
            <person name="Fulton L."/>
            <person name="Fulton R."/>
            <person name="Garcia A.C."/>
            <person name="Gardiner A."/>
            <person name="Garfield D.A."/>
            <person name="Garvin B.E."/>
            <person name="Gibson G."/>
            <person name="Gilbert D."/>
            <person name="Gnerre S."/>
            <person name="Godfrey J."/>
            <person name="Good R."/>
            <person name="Gotea V."/>
            <person name="Gravely B."/>
            <person name="Greenberg A.J."/>
            <person name="Griffiths-Jones S."/>
            <person name="Gross S."/>
            <person name="Guigo R."/>
            <person name="Gustafson E.A."/>
            <person name="Haerty W."/>
            <person name="Hahn M.W."/>
            <person name="Halligan D.L."/>
            <person name="Halpern A.L."/>
            <person name="Halter G.M."/>
            <person name="Han M.V."/>
            <person name="Heger A."/>
            <person name="Hillier L."/>
            <person name="Hinrichs A.S."/>
            <person name="Holmes I."/>
            <person name="Hoskins R.A."/>
            <person name="Hubisz M.J."/>
            <person name="Hultmark D."/>
            <person name="Huntley M.A."/>
            <person name="Jaffe D.B."/>
            <person name="Jagadeeshan S."/>
            <person name="Jeck W.R."/>
            <person name="Johnson J."/>
            <person name="Jones C.D."/>
            <person name="Jordan W.C."/>
            <person name="Karpen G.H."/>
            <person name="Kataoka E."/>
            <person name="Keightley P.D."/>
            <person name="Kheradpour P."/>
            <person name="Kirkness E.F."/>
            <person name="Koerich L.B."/>
            <person name="Kristiansen K."/>
            <person name="Kudrna D."/>
            <person name="Kulathinal R.J."/>
            <person name="Kumar S."/>
            <person name="Kwok R."/>
            <person name="Lander E."/>
            <person name="Langley C.H."/>
            <person name="Lapoint R."/>
            <person name="Lazzaro B.P."/>
            <person name="Lee S.J."/>
            <person name="Levesque L."/>
            <person name="Li R."/>
            <person name="Lin C.F."/>
            <person name="Lin M.F."/>
            <person name="Lindblad-Toh K."/>
            <person name="Llopart A."/>
            <person name="Long M."/>
            <person name="Low L."/>
            <person name="Lozovsky E."/>
            <person name="Lu J."/>
            <person name="Luo M."/>
            <person name="Machado C.A."/>
            <person name="Makalowski W."/>
            <person name="Marzo M."/>
            <person name="Matsuda M."/>
            <person name="Matzkin L."/>
            <person name="McAllister B."/>
            <person name="McBride C.S."/>
            <person name="McKernan B."/>
            <person name="McKernan K."/>
            <person name="Mendez-Lago M."/>
            <person name="Minx P."/>
            <person name="Mollenhauer M.U."/>
            <person name="Montooth K."/>
            <person name="Mount S.M."/>
            <person name="Mu X."/>
            <person name="Myers E."/>
            <person name="Negre B."/>
            <person name="Newfeld S."/>
            <person name="Nielsen R."/>
            <person name="Noor M.A."/>
            <person name="O'Grady P."/>
            <person name="Pachter L."/>
            <person name="Papaceit M."/>
            <person name="Parisi M.J."/>
            <person name="Parisi M."/>
            <person name="Parts L."/>
            <person name="Pedersen J.S."/>
            <person name="Pesole G."/>
            <person name="Phillippy A.M."/>
            <person name="Ponting C.P."/>
            <person name="Pop M."/>
            <person name="Porcelli D."/>
            <person name="Powell J.R."/>
            <person name="Prohaska S."/>
            <person name="Pruitt K."/>
            <person name="Puig M."/>
            <person name="Quesneville H."/>
            <person name="Ram K.R."/>
            <person name="Rand D."/>
            <person name="Rasmussen M.D."/>
            <person name="Reed L.K."/>
            <person name="Reenan R."/>
            <person name="Reily A."/>
            <person name="Remington K.A."/>
            <person name="Rieger T.T."/>
            <person name="Ritchie M.G."/>
            <person name="Robin C."/>
            <person name="Rogers Y.H."/>
            <person name="Rohde C."/>
            <person name="Rozas J."/>
            <person name="Rubenfield M.J."/>
            <person name="Ruiz A."/>
            <person name="Russo S."/>
            <person name="Salzberg S.L."/>
            <person name="Sanchez-Gracia A."/>
            <person name="Saranga D.J."/>
            <person name="Sato H."/>
            <person name="Schaeffer S.W."/>
            <person name="Schatz M.C."/>
            <person name="Schlenke T."/>
            <person name="Schwartz R."/>
            <person name="Segarra C."/>
            <person name="Singh R.S."/>
            <person name="Sirot L."/>
            <person name="Sirota M."/>
            <person name="Sisneros N.B."/>
            <person name="Smith C.D."/>
            <person name="Smith T.F."/>
            <person name="Spieth J."/>
            <person name="Stage D.E."/>
            <person name="Stark A."/>
            <person name="Stephan W."/>
            <person name="Strausberg R.L."/>
            <person name="Strempel S."/>
            <person name="Sturgill D."/>
            <person name="Sutton G."/>
            <person name="Sutton G.G."/>
            <person name="Tao W."/>
            <person name="Teichmann S."/>
            <person name="Tobari Y.N."/>
            <person name="Tomimura Y."/>
            <person name="Tsolas J.M."/>
            <person name="Valente V.L."/>
            <person name="Venter E."/>
            <person name="Venter J.C."/>
            <person name="Vicario S."/>
            <person name="Vieira F.G."/>
            <person name="Vilella A.J."/>
            <person name="Villasante A."/>
            <person name="Walenz B."/>
            <person name="Wang J."/>
            <person name="Wasserman M."/>
            <person name="Watts T."/>
            <person name="Wilson D."/>
            <person name="Wilson R.K."/>
            <person name="Wing R.A."/>
            <person name="Wolfner M.F."/>
            <person name="Wong A."/>
            <person name="Wong G.K."/>
            <person name="Wu C.I."/>
            <person name="Wu G."/>
            <person name="Yamamoto D."/>
            <person name="Yang H.P."/>
            <person name="Yang S.P."/>
            <person name="Yorke J.A."/>
            <person name="Yoshida K."/>
            <person name="Zdobnov E."/>
            <person name="Zhang P."/>
            <person name="Zhang Y."/>
            <person name="Zimin A.V."/>
            <person name="Baldwin J."/>
            <person name="Abdouelleil A."/>
            <person name="Abdulkadir J."/>
            <person name="Abebe A."/>
            <person name="Abera B."/>
            <person name="Abreu J."/>
            <person name="Acer S.C."/>
            <person name="Aftuck L."/>
            <person name="Alexander A."/>
            <person name="An P."/>
            <person name="Anderson E."/>
            <person name="Anderson S."/>
            <person name="Arachi H."/>
            <person name="Azer M."/>
            <person name="Bachantsang P."/>
            <person name="Barry A."/>
            <person name="Bayul T."/>
            <person name="Berlin A."/>
            <person name="Bessette D."/>
            <person name="Bloom T."/>
            <person name="Blye J."/>
            <person name="Boguslavskiy L."/>
            <person name="Bonnet C."/>
            <person name="Boukhgalter B."/>
            <person name="Bourzgui I."/>
            <person name="Brown A."/>
            <person name="Cahill P."/>
            <person name="Channer S."/>
            <person name="Cheshatsang Y."/>
            <person name="Chuda L."/>
            <person name="Citroen M."/>
            <person name="Collymore A."/>
            <person name="Cooke P."/>
            <person name="Costello M."/>
            <person name="D'Aco K."/>
            <person name="Daza R."/>
            <person name="De Haan G."/>
            <person name="DeGray S."/>
            <person name="DeMaso C."/>
            <person name="Dhargay N."/>
            <person name="Dooley K."/>
            <person name="Dooley E."/>
            <person name="Doricent M."/>
            <person name="Dorje P."/>
            <person name="Dorjee K."/>
            <person name="Dupes A."/>
            <person name="Elong R."/>
            <person name="Falk J."/>
            <person name="Farina A."/>
            <person name="Faro S."/>
            <person name="Ferguson D."/>
            <person name="Fisher S."/>
            <person name="Foley C.D."/>
            <person name="Franke A."/>
            <person name="Friedrich D."/>
            <person name="Gadbois L."/>
            <person name="Gearin G."/>
            <person name="Gearin C.R."/>
            <person name="Giannoukos G."/>
            <person name="Goode T."/>
            <person name="Graham J."/>
            <person name="Grandbois E."/>
            <person name="Grewal S."/>
            <person name="Gyaltsen K."/>
            <person name="Hafez N."/>
            <person name="Hagos B."/>
            <person name="Hall J."/>
            <person name="Henson C."/>
            <person name="Hollinger A."/>
            <person name="Honan T."/>
            <person name="Huard M.D."/>
            <person name="Hughes L."/>
            <person name="Hurhula B."/>
            <person name="Husby M.E."/>
            <person name="Kamat A."/>
            <person name="Kanga B."/>
            <person name="Kashin S."/>
            <person name="Khazanovich D."/>
            <person name="Kisner P."/>
            <person name="Lance K."/>
            <person name="Lara M."/>
            <person name="Lee W."/>
            <person name="Lennon N."/>
            <person name="Letendre F."/>
            <person name="LeVine R."/>
            <person name="Lipovsky A."/>
            <person name="Liu X."/>
            <person name="Liu J."/>
            <person name="Liu S."/>
            <person name="Lokyitsang T."/>
            <person name="Lokyitsang Y."/>
            <person name="Lubonja R."/>
            <person name="Lui A."/>
            <person name="MacDonald P."/>
            <person name="Magnisalis V."/>
            <person name="Maru K."/>
            <person name="Matthews C."/>
            <person name="McCusker W."/>
            <person name="McDonough S."/>
            <person name="Mehta T."/>
            <person name="Meldrim J."/>
            <person name="Meneus L."/>
            <person name="Mihai O."/>
            <person name="Mihalev A."/>
            <person name="Mihova T."/>
            <person name="Mittelman R."/>
            <person name="Mlenga V."/>
            <person name="Montmayeur A."/>
            <person name="Mulrain L."/>
            <person name="Navidi A."/>
            <person name="Naylor J."/>
            <person name="Negash T."/>
            <person name="Nguyen T."/>
            <person name="Nguyen N."/>
            <person name="Nicol R."/>
            <person name="Norbu C."/>
            <person name="Norbu N."/>
            <person name="Novod N."/>
            <person name="O'Neill B."/>
            <person name="Osman S."/>
            <person name="Markiewicz E."/>
            <person name="Oyono O.L."/>
            <person name="Patti C."/>
            <person name="Phunkhang P."/>
            <person name="Pierre F."/>
            <person name="Priest M."/>
            <person name="Raghuraman S."/>
            <person name="Rege F."/>
            <person name="Reyes R."/>
            <person name="Rise C."/>
            <person name="Rogov P."/>
            <person name="Ross K."/>
            <person name="Ryan E."/>
            <person name="Settipalli S."/>
            <person name="Shea T."/>
            <person name="Sherpa N."/>
            <person name="Shi L."/>
            <person name="Shih D."/>
            <person name="Sparrow T."/>
            <person name="Spaulding J."/>
            <person name="Stalker J."/>
            <person name="Stange-Thomann N."/>
            <person name="Stavropoulos S."/>
            <person name="Stone C."/>
            <person name="Strader C."/>
            <person name="Tesfaye S."/>
            <person name="Thomson T."/>
            <person name="Thoulutsang Y."/>
            <person name="Thoulutsang D."/>
            <person name="Topham K."/>
            <person name="Topping I."/>
            <person name="Tsamla T."/>
            <person name="Vassiliev H."/>
            <person name="Vo A."/>
            <person name="Wangchuk T."/>
            <person name="Wangdi T."/>
            <person name="Weiand M."/>
            <person name="Wilkinson J."/>
            <person name="Wilson A."/>
            <person name="Yadav S."/>
            <person name="Young G."/>
            <person name="Yu Q."/>
            <person name="Zembek L."/>
            <person name="Zhong D."/>
            <person name="Zimmer A."/>
            <person name="Zwirko Z."/>
            <person name="Jaffe D.B."/>
            <person name="Alvarez P."/>
            <person name="Brockman W."/>
            <person name="Butler J."/>
            <person name="Chin C."/>
            <person name="Gnerre S."/>
            <person name="Grabherr M."/>
            <person name="Kleber M."/>
            <person name="Mauceli E."/>
            <person name="MacCallum I."/>
        </authorList>
    </citation>
    <scope>NUCLEOTIDE SEQUENCE [LARGE SCALE GENOMIC DNA]</scope>
    <source>
        <strain evidence="6">TSC#15081-1352.22</strain>
        <strain evidence="8">Tucson 15081-1352.22</strain>
    </source>
</reference>
<dbReference type="GO" id="GO:0031410">
    <property type="term" value="C:cytoplasmic vesicle"/>
    <property type="evidence" value="ECO:0007669"/>
    <property type="project" value="TreeGrafter"/>
</dbReference>
<dbReference type="InterPro" id="IPR001194">
    <property type="entry name" value="cDENN_dom"/>
</dbReference>
<dbReference type="SMART" id="SM00799">
    <property type="entry name" value="DENN"/>
    <property type="match status" value="1"/>
</dbReference>
<feature type="domain" description="UDENN" evidence="4">
    <location>
        <begin position="187"/>
        <end position="632"/>
    </location>
</feature>
<dbReference type="InterPro" id="IPR023341">
    <property type="entry name" value="MABP"/>
</dbReference>
<feature type="region of interest" description="Disordered" evidence="3">
    <location>
        <begin position="978"/>
        <end position="1046"/>
    </location>
</feature>
<dbReference type="HOGENOM" id="CLU_003074_0_0_1"/>
<dbReference type="eggNOG" id="KOG2127">
    <property type="taxonomic scope" value="Eukaryota"/>
</dbReference>
<dbReference type="SMART" id="SM00801">
    <property type="entry name" value="dDENN"/>
    <property type="match status" value="1"/>
</dbReference>
<proteinExistence type="predicted"/>
<dbReference type="PROSITE" id="PS50211">
    <property type="entry name" value="DENN"/>
    <property type="match status" value="1"/>
</dbReference>
<dbReference type="PROSITE" id="PS51498">
    <property type="entry name" value="MABP"/>
    <property type="match status" value="1"/>
</dbReference>
<organism evidence="6 8">
    <name type="scientific">Drosophila mojavensis</name>
    <name type="common">Fruit fly</name>
    <dbReference type="NCBI Taxonomy" id="7230"/>
    <lineage>
        <taxon>Eukaryota</taxon>
        <taxon>Metazoa</taxon>
        <taxon>Ecdysozoa</taxon>
        <taxon>Arthropoda</taxon>
        <taxon>Hexapoda</taxon>
        <taxon>Insecta</taxon>
        <taxon>Pterygota</taxon>
        <taxon>Neoptera</taxon>
        <taxon>Endopterygota</taxon>
        <taxon>Diptera</taxon>
        <taxon>Brachycera</taxon>
        <taxon>Muscomorpha</taxon>
        <taxon>Ephydroidea</taxon>
        <taxon>Drosophilidae</taxon>
        <taxon>Drosophila</taxon>
    </lineage>
</organism>
<evidence type="ECO:0000259" key="4">
    <source>
        <dbReference type="PROSITE" id="PS50211"/>
    </source>
</evidence>
<feature type="compositionally biased region" description="Basic residues" evidence="3">
    <location>
        <begin position="1268"/>
        <end position="1290"/>
    </location>
</feature>
<sequence>MEEKRIADYFVIAGMPEQPQLLQENIFNDSGRLRAANTIEPITDIGVFFPLLGEQIPDGYELLEHTPTGLPANLNHGSVRTTECYIYFRRGKDRPPLVDIGVLYDGHERIMSDAEIVAETPGGRVANVNNSSAKTFLTYRRARPDMPCNELVVTELCVIVQSKGERPPHAFCLIYKTLNKGYVGSDVYLCYKKSMYRPKHISYKPEILLRYPTVDHTDFPLNLCPSVPLFCLPMGASLEAWPHVNGTEKRKPISPVFSTFVLTVSDGTYKVYGSALTFYEDYDESLLSAEQRELLGWDEEFAAQHSLHMIKAICLLSHHPFGDTFDKWLKYLHRMVVYGVNIPIPVERYIIQLLDEVPFPAPSIHLQLSSESNDRILLTQPEDSPLPRSGAGFHMLLQNLGTDNCLHVLLLALTEQKILIHSLRPATLTAVAEAIVSLLFPFKWQCPYIPLCPLGLAEVLHAPLPYLIGVDSRFFDLYEPPTDVTCIDLDTNNISLCDSQRHLTPKLLPKRAARLLRQTLTELENAKPISYDSTNSLDRDIRKRKRELVLEQRIQEAFLLFMACILRGYRDYLVPISKAPSVGATDPSALFQLKAFLRSRDKSHQKFFELLMKTQMFIRFIEERSFVSDGDHGLSFFDECAEKVTGYDETPGQLRLVDWDTGQSSERTKYIFPPDNVSVASGGASSYVYKNFTLRPELLQSTKKTALSQFLQLQLNASLSPGSPIARRTKHEVKLSQKMASRCQQHPEAWSKYLLATCYSLYFLILPSMVMDTRHAGKEHDILRAAYDVLVRASKLKITCDEFCYRIMMQLCGIHNLPVLAVRLHYLMKRSGVQPNALTYGFYNRCVLESQWPSDSTTLSQIRWNRIKNVVMGAAHFRRAGKRRAAAKVCKSLSSSHDHNLSTLEMVDGQSRSSLASSGEGGGGGGGGGGGLLDFAAFDRLRNKLGSIVRQTVAGGTADALPTEDVVNSAGLLISGESASNSANGSTPLTPTYGGDAQLLNKPRKQIMSIGDGEDDDEDEDQQAEHAELSAPQTPQKGKQDMEFAGGDYDLDVDVDVDVDADVDEEQEQDELDEHVGAHQARQRVQSPTKISPRTPVTQNDPLGALNEEDATPTQQPEAQPEMAATTAATANSNMYSDKPILFRGQRSATFDESTQIGKSMHRSETMPVASSGVTHSLANIGSSLKFTFGRYSPARLSLKKDLKLPANIIENISSISPSLTSKKSNELIQGSLSSIKYAANSLTRKFDEIKDAISANSTPVKTNNGHQHAHHHHHHHHHHHLQHHHHHHPHQQEAFAGGEDHDAAGGADEGKLRRVSSDLDPWGRLSESRKSSYNNLVPLGENSSNAALHLHSLPVLPDNLYSTPTESNGDPECDVLIQLTTCSQCHNCSVLVYDEEIMSGWSAEDSNLNTTCHACNKLTVPFLSVQITRLASAADAESNGERVAADKSSLTVPYLNPLVLRKELENILTQEGDLSLIKPTFVEEHPIIYWNLLWLMERIEGKTHLPELCLPPTSDEEQLDPLTKVKTVHIQCLWDNLSLHSETSGSPMYILYRQTQPASPLIKALLTDQAQLSMNVIQQILSAIRCNDLATPLKRLANERHKLKSSGVERSHSFYRDILFLALTAIGRANVDMATFHREYAAVFDKLTERECNMYYRNQDLPPSASTIFCRAYFKPLLLP</sequence>
<dbReference type="OMA" id="ICYRVMM"/>
<evidence type="ECO:0000313" key="7">
    <source>
        <dbReference type="EMBL" id="KRF94111.1"/>
    </source>
</evidence>
<evidence type="ECO:0000313" key="6">
    <source>
        <dbReference type="EMBL" id="EDW07577.1"/>
    </source>
</evidence>
<dbReference type="InterPro" id="IPR005113">
    <property type="entry name" value="uDENN_dom"/>
</dbReference>
<feature type="region of interest" description="Disordered" evidence="3">
    <location>
        <begin position="1257"/>
        <end position="1328"/>
    </location>
</feature>
<evidence type="ECO:0000256" key="3">
    <source>
        <dbReference type="SAM" id="MobiDB-lite"/>
    </source>
</evidence>
<evidence type="ECO:0000256" key="2">
    <source>
        <dbReference type="PROSITE-ProRule" id="PRU00708"/>
    </source>
</evidence>
<evidence type="ECO:0000313" key="8">
    <source>
        <dbReference type="Proteomes" id="UP000009192"/>
    </source>
</evidence>
<reference evidence="6" key="2">
    <citation type="journal article" date="2008" name="Bioinformatics">
        <title>Assembly reconciliation.</title>
        <authorList>
            <person name="Zimin A.V."/>
            <person name="Smith D.R."/>
            <person name="Sutton G."/>
            <person name="Yorke J.A."/>
        </authorList>
    </citation>
    <scope>NUCLEOTIDE SEQUENCE</scope>
    <source>
        <strain evidence="6">TSC#15081-1352.22</strain>
    </source>
</reference>
<feature type="domain" description="MABP" evidence="5">
    <location>
        <begin position="39"/>
        <end position="195"/>
    </location>
</feature>
<keyword evidence="8" id="KW-1185">Reference proteome</keyword>
<gene>
    <name evidence="6" type="primary">Dmoj\GI14791</name>
    <name evidence="6" type="ORF">Dmoj_GI14791</name>
</gene>
<dbReference type="PANTHER" id="PTHR12296">
    <property type="entry name" value="DENN DOMAIN-CONTAINING PROTEIN 4"/>
    <property type="match status" value="1"/>
</dbReference>
<dbReference type="GO" id="GO:0005085">
    <property type="term" value="F:guanyl-nucleotide exchange factor activity"/>
    <property type="evidence" value="ECO:0007669"/>
    <property type="project" value="UniProtKB-KW"/>
</dbReference>
<dbReference type="InterPro" id="IPR037516">
    <property type="entry name" value="Tripartite_DENN"/>
</dbReference>
<dbReference type="OrthoDB" id="75250at2759"/>
<dbReference type="PROSITE" id="PS51375">
    <property type="entry name" value="PPR"/>
    <property type="match status" value="1"/>
</dbReference>
<feature type="compositionally biased region" description="Acidic residues" evidence="3">
    <location>
        <begin position="1012"/>
        <end position="1022"/>
    </location>
</feature>
<dbReference type="Gene3D" id="1.25.40.10">
    <property type="entry name" value="Tetratricopeptide repeat domain"/>
    <property type="match status" value="1"/>
</dbReference>
<dbReference type="InterPro" id="IPR005112">
    <property type="entry name" value="dDENN_dom"/>
</dbReference>
<dbReference type="FunFam" id="2.100.10.50:FF:000001">
    <property type="entry name" value="DENN domain containing 4C"/>
    <property type="match status" value="1"/>
</dbReference>
<dbReference type="InterPro" id="IPR002885">
    <property type="entry name" value="PPR_rpt"/>
</dbReference>
<dbReference type="SMART" id="SM00800">
    <property type="entry name" value="uDENN"/>
    <property type="match status" value="1"/>
</dbReference>
<evidence type="ECO:0000259" key="5">
    <source>
        <dbReference type="PROSITE" id="PS51498"/>
    </source>
</evidence>
<dbReference type="InterPro" id="IPR011990">
    <property type="entry name" value="TPR-like_helical_dom_sf"/>
</dbReference>
<dbReference type="Proteomes" id="UP000009192">
    <property type="component" value="Unassembled WGS sequence"/>
</dbReference>
<feature type="region of interest" description="Disordered" evidence="3">
    <location>
        <begin position="1065"/>
        <end position="1120"/>
    </location>
</feature>
<evidence type="ECO:0000256" key="1">
    <source>
        <dbReference type="ARBA" id="ARBA00022658"/>
    </source>
</evidence>
<feature type="compositionally biased region" description="Basic and acidic residues" evidence="3">
    <location>
        <begin position="1299"/>
        <end position="1318"/>
    </location>
</feature>
<feature type="compositionally biased region" description="Polar residues" evidence="3">
    <location>
        <begin position="1257"/>
        <end position="1266"/>
    </location>
</feature>
<dbReference type="InterPro" id="IPR043153">
    <property type="entry name" value="DENN_C"/>
</dbReference>
<dbReference type="InterPro" id="IPR051696">
    <property type="entry name" value="DENN_Domain_GEFs"/>
</dbReference>
<dbReference type="GO" id="GO:0032483">
    <property type="term" value="P:regulation of Rab protein signal transduction"/>
    <property type="evidence" value="ECO:0007669"/>
    <property type="project" value="TreeGrafter"/>
</dbReference>
<dbReference type="Gene3D" id="3.40.50.11500">
    <property type="match status" value="1"/>
</dbReference>
<reference evidence="6" key="3">
    <citation type="submission" date="2015-11" db="EMBL/GenBank/DDBJ databases">
        <authorList>
            <consortium name="FlyBase"/>
        </authorList>
    </citation>
    <scope>NUCLEOTIDE SEQUENCE</scope>
    <source>
        <strain evidence="6">TSC#15081-1352.22</strain>
    </source>
</reference>
<feature type="repeat" description="PPR" evidence="2">
    <location>
        <begin position="801"/>
        <end position="835"/>
    </location>
</feature>
<accession>B4L4U9</accession>
<keyword evidence="1" id="KW-0344">Guanine-nucleotide releasing factor</keyword>